<dbReference type="AlphaFoldDB" id="A0A7S3JPX2"/>
<evidence type="ECO:0000313" key="2">
    <source>
        <dbReference type="EMBL" id="CAE0359028.1"/>
    </source>
</evidence>
<proteinExistence type="predicted"/>
<protein>
    <submittedName>
        <fullName evidence="2">Uncharacterized protein</fullName>
    </submittedName>
</protein>
<name>A0A7S3JPX2_9SPIT</name>
<accession>A0A7S3JPX2</accession>
<feature type="compositionally biased region" description="Basic and acidic residues" evidence="1">
    <location>
        <begin position="107"/>
        <end position="119"/>
    </location>
</feature>
<sequence length="239" mass="27422">MFIIIRDGGLLKDKHGRLVNTRGYLIDNEGNVIHQNGTKIFNKDELDENNEIPAPFLLDEKEFGLIPMPELIPKKLKNAVKKPPRPSYASKFSKKEIQSNISKMKPSSRESKRSKDTKSNLENLSSTFGKQSSNLGTRRPATTKQKDKRKPMVGNFTEDKTIDIKEEGSELDSVFGIERVPISKKQNLFKNESSVDQSEFKDTKEKLSDGFFMDYLLNNRPEYYGDTSDILSRSRKLYY</sequence>
<reference evidence="2" key="1">
    <citation type="submission" date="2021-01" db="EMBL/GenBank/DDBJ databases">
        <authorList>
            <person name="Corre E."/>
            <person name="Pelletier E."/>
            <person name="Niang G."/>
            <person name="Scheremetjew M."/>
            <person name="Finn R."/>
            <person name="Kale V."/>
            <person name="Holt S."/>
            <person name="Cochrane G."/>
            <person name="Meng A."/>
            <person name="Brown T."/>
            <person name="Cohen L."/>
        </authorList>
    </citation>
    <scope>NUCLEOTIDE SEQUENCE</scope>
    <source>
        <strain evidence="2">FSP1.4</strain>
    </source>
</reference>
<dbReference type="EMBL" id="HBII01043006">
    <property type="protein sequence ID" value="CAE0359028.1"/>
    <property type="molecule type" value="Transcribed_RNA"/>
</dbReference>
<evidence type="ECO:0000256" key="1">
    <source>
        <dbReference type="SAM" id="MobiDB-lite"/>
    </source>
</evidence>
<feature type="region of interest" description="Disordered" evidence="1">
    <location>
        <begin position="77"/>
        <end position="150"/>
    </location>
</feature>
<organism evidence="2">
    <name type="scientific">Euplotes harpa</name>
    <dbReference type="NCBI Taxonomy" id="151035"/>
    <lineage>
        <taxon>Eukaryota</taxon>
        <taxon>Sar</taxon>
        <taxon>Alveolata</taxon>
        <taxon>Ciliophora</taxon>
        <taxon>Intramacronucleata</taxon>
        <taxon>Spirotrichea</taxon>
        <taxon>Hypotrichia</taxon>
        <taxon>Euplotida</taxon>
        <taxon>Euplotidae</taxon>
        <taxon>Euplotes</taxon>
    </lineage>
</organism>
<feature type="compositionally biased region" description="Polar residues" evidence="1">
    <location>
        <begin position="120"/>
        <end position="143"/>
    </location>
</feature>
<gene>
    <name evidence="2" type="ORF">EHAR0213_LOCUS17952</name>
</gene>